<reference evidence="1 2" key="1">
    <citation type="journal article" date="2018" name="Sci. Rep.">
        <title>Genomic signatures of local adaptation to the degree of environmental predictability in rotifers.</title>
        <authorList>
            <person name="Franch-Gras L."/>
            <person name="Hahn C."/>
            <person name="Garcia-Roger E.M."/>
            <person name="Carmona M.J."/>
            <person name="Serra M."/>
            <person name="Gomez A."/>
        </authorList>
    </citation>
    <scope>NUCLEOTIDE SEQUENCE [LARGE SCALE GENOMIC DNA]</scope>
    <source>
        <strain evidence="1">HYR1</strain>
    </source>
</reference>
<dbReference type="EMBL" id="REGN01001209">
    <property type="protein sequence ID" value="RNA36263.1"/>
    <property type="molecule type" value="Genomic_DNA"/>
</dbReference>
<accession>A0A3M7SKF8</accession>
<keyword evidence="2" id="KW-1185">Reference proteome</keyword>
<evidence type="ECO:0000313" key="1">
    <source>
        <dbReference type="EMBL" id="RNA36263.1"/>
    </source>
</evidence>
<comment type="caution">
    <text evidence="1">The sequence shown here is derived from an EMBL/GenBank/DDBJ whole genome shotgun (WGS) entry which is preliminary data.</text>
</comment>
<dbReference type="PROSITE" id="PS51257">
    <property type="entry name" value="PROKAR_LIPOPROTEIN"/>
    <property type="match status" value="1"/>
</dbReference>
<evidence type="ECO:0000313" key="2">
    <source>
        <dbReference type="Proteomes" id="UP000276133"/>
    </source>
</evidence>
<dbReference type="Proteomes" id="UP000276133">
    <property type="component" value="Unassembled WGS sequence"/>
</dbReference>
<protein>
    <submittedName>
        <fullName evidence="1">Uncharacterized protein</fullName>
    </submittedName>
</protein>
<sequence length="141" mass="15042">MKQSPIHSPVRTDSLTSFRTVNASSMPSSIGCFPVVECEPADGLDAEQLATVDVLGAKAWLERLSFLEIFEYFYGVVVPDGVLGRVIGPNELLGRTVGLVAQCHRSVDYVLAVAARHHKASIGVVGNGLRVDVTGAHVLDV</sequence>
<organism evidence="1 2">
    <name type="scientific">Brachionus plicatilis</name>
    <name type="common">Marine rotifer</name>
    <name type="synonym">Brachionus muelleri</name>
    <dbReference type="NCBI Taxonomy" id="10195"/>
    <lineage>
        <taxon>Eukaryota</taxon>
        <taxon>Metazoa</taxon>
        <taxon>Spiralia</taxon>
        <taxon>Gnathifera</taxon>
        <taxon>Rotifera</taxon>
        <taxon>Eurotatoria</taxon>
        <taxon>Monogononta</taxon>
        <taxon>Pseudotrocha</taxon>
        <taxon>Ploima</taxon>
        <taxon>Brachionidae</taxon>
        <taxon>Brachionus</taxon>
    </lineage>
</organism>
<proteinExistence type="predicted"/>
<gene>
    <name evidence="1" type="ORF">BpHYR1_016614</name>
</gene>
<name>A0A3M7SKF8_BRAPC</name>
<dbReference type="AlphaFoldDB" id="A0A3M7SKF8"/>